<proteinExistence type="predicted"/>
<evidence type="ECO:0000313" key="2">
    <source>
        <dbReference type="Proteomes" id="UP000192491"/>
    </source>
</evidence>
<reference evidence="1 2" key="1">
    <citation type="submission" date="2017-01" db="EMBL/GenBank/DDBJ databases">
        <title>Novel large sulfur bacteria in the metagenomes of groundwater-fed chemosynthetic microbial mats in the Lake Huron basin.</title>
        <authorList>
            <person name="Sharrar A.M."/>
            <person name="Flood B.E."/>
            <person name="Bailey J.V."/>
            <person name="Jones D.S."/>
            <person name="Biddanda B."/>
            <person name="Ruberg S.A."/>
            <person name="Marcus D.N."/>
            <person name="Dick G.J."/>
        </authorList>
    </citation>
    <scope>NUCLEOTIDE SEQUENCE [LARGE SCALE GENOMIC DNA]</scope>
    <source>
        <strain evidence="1">A8</strain>
    </source>
</reference>
<accession>A0A1Y1QUI4</accession>
<dbReference type="Proteomes" id="UP000192491">
    <property type="component" value="Unassembled WGS sequence"/>
</dbReference>
<comment type="caution">
    <text evidence="1">The sequence shown here is derived from an EMBL/GenBank/DDBJ whole genome shotgun (WGS) entry which is preliminary data.</text>
</comment>
<name>A0A1Y1QUI4_9GAMM</name>
<evidence type="ECO:0000313" key="1">
    <source>
        <dbReference type="EMBL" id="OQX14190.1"/>
    </source>
</evidence>
<protein>
    <recommendedName>
        <fullName evidence="3">DUF72 domain-containing protein</fullName>
    </recommendedName>
</protein>
<evidence type="ECO:0008006" key="3">
    <source>
        <dbReference type="Google" id="ProtNLM"/>
    </source>
</evidence>
<dbReference type="AlphaFoldDB" id="A0A1Y1QUI4"/>
<dbReference type="EMBL" id="MTEJ01000033">
    <property type="protein sequence ID" value="OQX14190.1"/>
    <property type="molecule type" value="Genomic_DNA"/>
</dbReference>
<gene>
    <name evidence="1" type="ORF">BWK73_10040</name>
</gene>
<sequence>MTVANPRLTSVTLAAYGWMPKDWAQRFYPEDLPSSWQMVYYSNDFNEVLVPASSWDSGALVADWSVLPAGFELYLEITTALLESAHWVQVCECIEQTLATQISGLWVDASAQHQLPAAWEQRFAVHFATADTLLATMPANASAQLGLLRTDQGLTPAALRALFEALQAKTAHKDVVLFLDTPYAVVGQIQLMRQVYGV</sequence>
<organism evidence="1 2">
    <name type="scientific">Thiothrix lacustris</name>
    <dbReference type="NCBI Taxonomy" id="525917"/>
    <lineage>
        <taxon>Bacteria</taxon>
        <taxon>Pseudomonadati</taxon>
        <taxon>Pseudomonadota</taxon>
        <taxon>Gammaproteobacteria</taxon>
        <taxon>Thiotrichales</taxon>
        <taxon>Thiotrichaceae</taxon>
        <taxon>Thiothrix</taxon>
    </lineage>
</organism>